<dbReference type="EMBL" id="LJIJ01001581">
    <property type="protein sequence ID" value="ODM91367.1"/>
    <property type="molecule type" value="Genomic_DNA"/>
</dbReference>
<dbReference type="Proteomes" id="UP000094527">
    <property type="component" value="Unassembled WGS sequence"/>
</dbReference>
<dbReference type="AlphaFoldDB" id="A0A1D2MEC0"/>
<comment type="caution">
    <text evidence="2">The sequence shown here is derived from an EMBL/GenBank/DDBJ whole genome shotgun (WGS) entry which is preliminary data.</text>
</comment>
<name>A0A1D2MEC0_ORCCI</name>
<keyword evidence="3" id="KW-1185">Reference proteome</keyword>
<keyword evidence="1" id="KW-0472">Membrane</keyword>
<organism evidence="2 3">
    <name type="scientific">Orchesella cincta</name>
    <name type="common">Springtail</name>
    <name type="synonym">Podura cincta</name>
    <dbReference type="NCBI Taxonomy" id="48709"/>
    <lineage>
        <taxon>Eukaryota</taxon>
        <taxon>Metazoa</taxon>
        <taxon>Ecdysozoa</taxon>
        <taxon>Arthropoda</taxon>
        <taxon>Hexapoda</taxon>
        <taxon>Collembola</taxon>
        <taxon>Entomobryomorpha</taxon>
        <taxon>Entomobryoidea</taxon>
        <taxon>Orchesellidae</taxon>
        <taxon>Orchesellinae</taxon>
        <taxon>Orchesella</taxon>
    </lineage>
</organism>
<feature type="transmembrane region" description="Helical" evidence="1">
    <location>
        <begin position="47"/>
        <end position="66"/>
    </location>
</feature>
<feature type="transmembrane region" description="Helical" evidence="1">
    <location>
        <begin position="12"/>
        <end position="35"/>
    </location>
</feature>
<protein>
    <recommendedName>
        <fullName evidence="4">Transmembrane protein</fullName>
    </recommendedName>
</protein>
<evidence type="ECO:0000313" key="3">
    <source>
        <dbReference type="Proteomes" id="UP000094527"/>
    </source>
</evidence>
<accession>A0A1D2MEC0</accession>
<evidence type="ECO:0000256" key="1">
    <source>
        <dbReference type="SAM" id="Phobius"/>
    </source>
</evidence>
<keyword evidence="1" id="KW-0812">Transmembrane</keyword>
<sequence>MLAFSTSSSCKITHLPIIVCSCLFIVFIAVPVFFIEPLLLPESKWNWLGVIFSSVLGLTLILFGIVKCCRCSFETSPDAQKVVLELPVCIAKPVVCDCNTHVPPGSPLMMLNEEPPPEYVSPPSYNDCGDVGAH</sequence>
<evidence type="ECO:0008006" key="4">
    <source>
        <dbReference type="Google" id="ProtNLM"/>
    </source>
</evidence>
<gene>
    <name evidence="2" type="ORF">Ocin01_15318</name>
</gene>
<evidence type="ECO:0000313" key="2">
    <source>
        <dbReference type="EMBL" id="ODM91367.1"/>
    </source>
</evidence>
<reference evidence="2 3" key="1">
    <citation type="journal article" date="2016" name="Genome Biol. Evol.">
        <title>Gene Family Evolution Reflects Adaptation to Soil Environmental Stressors in the Genome of the Collembolan Orchesella cincta.</title>
        <authorList>
            <person name="Faddeeva-Vakhrusheva A."/>
            <person name="Derks M.F."/>
            <person name="Anvar S.Y."/>
            <person name="Agamennone V."/>
            <person name="Suring W."/>
            <person name="Smit S."/>
            <person name="van Straalen N.M."/>
            <person name="Roelofs D."/>
        </authorList>
    </citation>
    <scope>NUCLEOTIDE SEQUENCE [LARGE SCALE GENOMIC DNA]</scope>
    <source>
        <tissue evidence="2">Mixed pool</tissue>
    </source>
</reference>
<proteinExistence type="predicted"/>
<keyword evidence="1" id="KW-1133">Transmembrane helix</keyword>